<dbReference type="OrthoDB" id="3038309at2759"/>
<dbReference type="Proteomes" id="UP000307440">
    <property type="component" value="Unassembled WGS sequence"/>
</dbReference>
<accession>A0A5C3KD30</accession>
<evidence type="ECO:0000259" key="3">
    <source>
        <dbReference type="PROSITE" id="PS50837"/>
    </source>
</evidence>
<feature type="region of interest" description="Disordered" evidence="2">
    <location>
        <begin position="1"/>
        <end position="32"/>
    </location>
</feature>
<dbReference type="InterPro" id="IPR019734">
    <property type="entry name" value="TPR_rpt"/>
</dbReference>
<dbReference type="SMART" id="SM00028">
    <property type="entry name" value="TPR"/>
    <property type="match status" value="8"/>
</dbReference>
<feature type="domain" description="NACHT" evidence="3">
    <location>
        <begin position="163"/>
        <end position="304"/>
    </location>
</feature>
<dbReference type="PANTHER" id="PTHR10039:SF14">
    <property type="entry name" value="NACHT DOMAIN-CONTAINING PROTEIN"/>
    <property type="match status" value="1"/>
</dbReference>
<protein>
    <submittedName>
        <fullName evidence="4">TPR-like protein</fullName>
    </submittedName>
</protein>
<dbReference type="EMBL" id="ML210476">
    <property type="protein sequence ID" value="TFK17677.1"/>
    <property type="molecule type" value="Genomic_DNA"/>
</dbReference>
<evidence type="ECO:0000313" key="5">
    <source>
        <dbReference type="Proteomes" id="UP000307440"/>
    </source>
</evidence>
<sequence>MKRNFADGLQIPDGTNTSHAIPSDFNNTLSDAGLSNPMQPLHLQTADFIDNSGNAKGMRTHSRAAESLAEVHKGANRSILYGASGVTLPDAHLQTAEQINNNYSFQGDTQVNVNDALKLLGNPKGCAWDPSRACLAGTRVIHIEAILSWAASLQVEPTASGARILLVPGPAGSGKSALAHTICKELEQRQLLVCSVFFDHAGQQPTADDFTVVLIQGLCAIGDPIKNAIAELINKNKTLASASASRQIEGLVLPIIPHLPSSRNFVVGIDALDEQPNPAMLTLLRDYVPRLPSTFRFVVITRPDPRVMQYLENRPHIISFPHPLVGDNTQADIGILITTRLSMTDYQTTISSELLNAFIAKSEGLFLWAETVLNHIDNTYNQAAELADIITGASLYWTETETAAGKLDRLYEHILSKLEWKNHRFVEKYTILMGALVTLEEPLSRRGLAELYAPDGITEDDVHRMCMLIRPLLQNYSKDDQTRPIRLLHLSVQEYLAERAPRPFRIDCEIHDSKLVNLCLLAIRRELTPANVPFLGYSDGDWAWDVMGEIPKIPDARRTSLPELLWYSIQYFDKHWRSLREEVDEEHTMLLREIIVDNPRPLLEVVVSTRSMIDIVSFERKVLPCGPPSLSLARGRAKIYISLARSLGIARRSVEDLPLLQEAVNLYALRKDEKPETTVELEFAACVAWLAESLWHLGRCDDALPHVEEALTISRRLAMSQANEARVALTLPLDIKRHVLEAMKQYSEACDVDMELVDLYRELAVGRPERFQRRLASALWNLACSLRGCNKDEEAIVVNQEAIELLHKRMDESGLATVLQNHALYVGKAGRADEAVECGQKAVEIRRRLVRDNPKKFSADLAHSLVRLAYDIDVCGRGPESIPYSCEAIERYRRLAAKDPSIFDPNLASSIYNHALYVGKAGRPAEAVECGQEAVEIRRRLVRSNPEKFNASLAHSLFRLAIDLDVCGRAPEAIPYSCKAIELYRRLAAKDPSVFELVLASSLYNHALYVRNAGRPAEAVECCQEAVEIRRRLARDNPEKFNVDLAQSLFRLALNLHICGRGPEAIPYSCEAIAIYRGLAVKDPSLFELVLARSLHNHALYVGNAGRPAEAVECCREAVEIRRRLARDNPKKFNTDLAQSFFRLAFYLDVCGWAPEAISYSCEAIEIYRGLAAKDPSIFEPDLADSLHNHAIYLKALGRLQETLECRCESDNIRTRFTAES</sequence>
<dbReference type="InterPro" id="IPR011990">
    <property type="entry name" value="TPR-like_helical_dom_sf"/>
</dbReference>
<evidence type="ECO:0000313" key="4">
    <source>
        <dbReference type="EMBL" id="TFK17677.1"/>
    </source>
</evidence>
<dbReference type="InterPro" id="IPR056884">
    <property type="entry name" value="NPHP3-like_N"/>
</dbReference>
<dbReference type="SUPFAM" id="SSF52540">
    <property type="entry name" value="P-loop containing nucleoside triphosphate hydrolases"/>
    <property type="match status" value="1"/>
</dbReference>
<dbReference type="Pfam" id="PF13374">
    <property type="entry name" value="TPR_10"/>
    <property type="match status" value="2"/>
</dbReference>
<evidence type="ECO:0000256" key="1">
    <source>
        <dbReference type="ARBA" id="ARBA00022737"/>
    </source>
</evidence>
<dbReference type="AlphaFoldDB" id="A0A5C3KD30"/>
<dbReference type="InterPro" id="IPR027417">
    <property type="entry name" value="P-loop_NTPase"/>
</dbReference>
<reference evidence="4 5" key="1">
    <citation type="journal article" date="2019" name="Nat. Ecol. Evol.">
        <title>Megaphylogeny resolves global patterns of mushroom evolution.</title>
        <authorList>
            <person name="Varga T."/>
            <person name="Krizsan K."/>
            <person name="Foldi C."/>
            <person name="Dima B."/>
            <person name="Sanchez-Garcia M."/>
            <person name="Sanchez-Ramirez S."/>
            <person name="Szollosi G.J."/>
            <person name="Szarkandi J.G."/>
            <person name="Papp V."/>
            <person name="Albert L."/>
            <person name="Andreopoulos W."/>
            <person name="Angelini C."/>
            <person name="Antonin V."/>
            <person name="Barry K.W."/>
            <person name="Bougher N.L."/>
            <person name="Buchanan P."/>
            <person name="Buyck B."/>
            <person name="Bense V."/>
            <person name="Catcheside P."/>
            <person name="Chovatia M."/>
            <person name="Cooper J."/>
            <person name="Damon W."/>
            <person name="Desjardin D."/>
            <person name="Finy P."/>
            <person name="Geml J."/>
            <person name="Haridas S."/>
            <person name="Hughes K."/>
            <person name="Justo A."/>
            <person name="Karasinski D."/>
            <person name="Kautmanova I."/>
            <person name="Kiss B."/>
            <person name="Kocsube S."/>
            <person name="Kotiranta H."/>
            <person name="LaButti K.M."/>
            <person name="Lechner B.E."/>
            <person name="Liimatainen K."/>
            <person name="Lipzen A."/>
            <person name="Lukacs Z."/>
            <person name="Mihaltcheva S."/>
            <person name="Morgado L.N."/>
            <person name="Niskanen T."/>
            <person name="Noordeloos M.E."/>
            <person name="Ohm R.A."/>
            <person name="Ortiz-Santana B."/>
            <person name="Ovrebo C."/>
            <person name="Racz N."/>
            <person name="Riley R."/>
            <person name="Savchenko A."/>
            <person name="Shiryaev A."/>
            <person name="Soop K."/>
            <person name="Spirin V."/>
            <person name="Szebenyi C."/>
            <person name="Tomsovsky M."/>
            <person name="Tulloss R.E."/>
            <person name="Uehling J."/>
            <person name="Grigoriev I.V."/>
            <person name="Vagvolgyi C."/>
            <person name="Papp T."/>
            <person name="Martin F.M."/>
            <person name="Miettinen O."/>
            <person name="Hibbett D.S."/>
            <person name="Nagy L.G."/>
        </authorList>
    </citation>
    <scope>NUCLEOTIDE SEQUENCE [LARGE SCALE GENOMIC DNA]</scope>
    <source>
        <strain evidence="4 5">CBS 121175</strain>
    </source>
</reference>
<dbReference type="Gene3D" id="1.25.40.10">
    <property type="entry name" value="Tetratricopeptide repeat domain"/>
    <property type="match status" value="4"/>
</dbReference>
<dbReference type="PANTHER" id="PTHR10039">
    <property type="entry name" value="AMELOGENIN"/>
    <property type="match status" value="1"/>
</dbReference>
<dbReference type="PROSITE" id="PS50837">
    <property type="entry name" value="NACHT"/>
    <property type="match status" value="1"/>
</dbReference>
<keyword evidence="1" id="KW-0677">Repeat</keyword>
<dbReference type="Pfam" id="PF24883">
    <property type="entry name" value="NPHP3_N"/>
    <property type="match status" value="1"/>
</dbReference>
<dbReference type="SUPFAM" id="SSF48452">
    <property type="entry name" value="TPR-like"/>
    <property type="match status" value="3"/>
</dbReference>
<name>A0A5C3KD30_COPMA</name>
<keyword evidence="5" id="KW-1185">Reference proteome</keyword>
<proteinExistence type="predicted"/>
<feature type="compositionally biased region" description="Polar residues" evidence="2">
    <location>
        <begin position="13"/>
        <end position="30"/>
    </location>
</feature>
<dbReference type="InterPro" id="IPR007111">
    <property type="entry name" value="NACHT_NTPase"/>
</dbReference>
<gene>
    <name evidence="4" type="ORF">FA15DRAFT_760972</name>
</gene>
<organism evidence="4 5">
    <name type="scientific">Coprinopsis marcescibilis</name>
    <name type="common">Agaric fungus</name>
    <name type="synonym">Psathyrella marcescibilis</name>
    <dbReference type="NCBI Taxonomy" id="230819"/>
    <lineage>
        <taxon>Eukaryota</taxon>
        <taxon>Fungi</taxon>
        <taxon>Dikarya</taxon>
        <taxon>Basidiomycota</taxon>
        <taxon>Agaricomycotina</taxon>
        <taxon>Agaricomycetes</taxon>
        <taxon>Agaricomycetidae</taxon>
        <taxon>Agaricales</taxon>
        <taxon>Agaricineae</taxon>
        <taxon>Psathyrellaceae</taxon>
        <taxon>Coprinopsis</taxon>
    </lineage>
</organism>
<evidence type="ECO:0000256" key="2">
    <source>
        <dbReference type="SAM" id="MobiDB-lite"/>
    </source>
</evidence>
<dbReference type="STRING" id="230819.A0A5C3KD30"/>
<dbReference type="Gene3D" id="3.40.50.300">
    <property type="entry name" value="P-loop containing nucleotide triphosphate hydrolases"/>
    <property type="match status" value="1"/>
</dbReference>